<evidence type="ECO:0000259" key="2">
    <source>
        <dbReference type="Pfam" id="PF01551"/>
    </source>
</evidence>
<keyword evidence="4" id="KW-1185">Reference proteome</keyword>
<dbReference type="SUPFAM" id="SSF51261">
    <property type="entry name" value="Duplicated hybrid motif"/>
    <property type="match status" value="1"/>
</dbReference>
<dbReference type="InterPro" id="IPR011055">
    <property type="entry name" value="Dup_hybrid_motif"/>
</dbReference>
<evidence type="ECO:0000256" key="1">
    <source>
        <dbReference type="SAM" id="SignalP"/>
    </source>
</evidence>
<feature type="domain" description="M23ase beta-sheet core" evidence="2">
    <location>
        <begin position="74"/>
        <end position="191"/>
    </location>
</feature>
<comment type="caution">
    <text evidence="3">The sequence shown here is derived from an EMBL/GenBank/DDBJ whole genome shotgun (WGS) entry which is preliminary data.</text>
</comment>
<dbReference type="EMBL" id="JBHTJT010000007">
    <property type="protein sequence ID" value="MFD0978788.1"/>
    <property type="molecule type" value="Genomic_DNA"/>
</dbReference>
<keyword evidence="1" id="KW-0732">Signal</keyword>
<evidence type="ECO:0000313" key="4">
    <source>
        <dbReference type="Proteomes" id="UP001597108"/>
    </source>
</evidence>
<dbReference type="PANTHER" id="PTHR21666:SF270">
    <property type="entry name" value="MUREIN HYDROLASE ACTIVATOR ENVC"/>
    <property type="match status" value="1"/>
</dbReference>
<dbReference type="InterPro" id="IPR016047">
    <property type="entry name" value="M23ase_b-sheet_dom"/>
</dbReference>
<feature type="signal peptide" evidence="1">
    <location>
        <begin position="1"/>
        <end position="30"/>
    </location>
</feature>
<dbReference type="Gene3D" id="2.70.70.10">
    <property type="entry name" value="Glucose Permease (Domain IIA)"/>
    <property type="match status" value="1"/>
</dbReference>
<dbReference type="InterPro" id="IPR050570">
    <property type="entry name" value="Cell_wall_metabolism_enzyme"/>
</dbReference>
<dbReference type="CDD" id="cd12797">
    <property type="entry name" value="M23_peptidase"/>
    <property type="match status" value="1"/>
</dbReference>
<evidence type="ECO:0000313" key="3">
    <source>
        <dbReference type="EMBL" id="MFD0978788.1"/>
    </source>
</evidence>
<protein>
    <submittedName>
        <fullName evidence="3">M23 family metallopeptidase</fullName>
        <ecNumber evidence="3">3.4.24.-</ecNumber>
    </submittedName>
</protein>
<dbReference type="GO" id="GO:0016787">
    <property type="term" value="F:hydrolase activity"/>
    <property type="evidence" value="ECO:0007669"/>
    <property type="project" value="UniProtKB-KW"/>
</dbReference>
<proteinExistence type="predicted"/>
<accession>A0ABW3IL28</accession>
<keyword evidence="3" id="KW-0378">Hydrolase</keyword>
<dbReference type="Pfam" id="PF01551">
    <property type="entry name" value="Peptidase_M23"/>
    <property type="match status" value="1"/>
</dbReference>
<reference evidence="4" key="1">
    <citation type="journal article" date="2019" name="Int. J. Syst. Evol. Microbiol.">
        <title>The Global Catalogue of Microorganisms (GCM) 10K type strain sequencing project: providing services to taxonomists for standard genome sequencing and annotation.</title>
        <authorList>
            <consortium name="The Broad Institute Genomics Platform"/>
            <consortium name="The Broad Institute Genome Sequencing Center for Infectious Disease"/>
            <person name="Wu L."/>
            <person name="Ma J."/>
        </authorList>
    </citation>
    <scope>NUCLEOTIDE SEQUENCE [LARGE SCALE GENOMIC DNA]</scope>
    <source>
        <strain evidence="4">CCUG 60524</strain>
    </source>
</reference>
<gene>
    <name evidence="3" type="ORF">ACFQ2S_03920</name>
</gene>
<dbReference type="Proteomes" id="UP001597108">
    <property type="component" value="Unassembled WGS sequence"/>
</dbReference>
<dbReference type="RefSeq" id="WP_386072883.1">
    <property type="nucleotide sequence ID" value="NZ_JBHTJT010000007.1"/>
</dbReference>
<dbReference type="PANTHER" id="PTHR21666">
    <property type="entry name" value="PEPTIDASE-RELATED"/>
    <property type="match status" value="1"/>
</dbReference>
<organism evidence="3 4">
    <name type="scientific">Tropicimonas aquimaris</name>
    <dbReference type="NCBI Taxonomy" id="914152"/>
    <lineage>
        <taxon>Bacteria</taxon>
        <taxon>Pseudomonadati</taxon>
        <taxon>Pseudomonadota</taxon>
        <taxon>Alphaproteobacteria</taxon>
        <taxon>Rhodobacterales</taxon>
        <taxon>Roseobacteraceae</taxon>
        <taxon>Tropicimonas</taxon>
    </lineage>
</organism>
<name>A0ABW3IL28_9RHOB</name>
<sequence length="335" mass="35409">MTPETRTGRLRAPFLRAALACAATALPASAEPPALGLPIDCTFGETCYIQQYVDRDPGPGQRDVGCNGLANDGHKGTDFGIPTLADMAAGVPVIAAAPGVVRGVRDGMPDIDTTDPAAPNVSGRECGNGVAIDHGDGWETQYCHMRNGSLAVKQGQQVARGEVLGLVGMSGEATFPHVHFSVREGNAVIDPFNPDMTRDCGAADDGLWLAAPPYRDGGLLAAGILDRVPSYEEVKAGLPLQALPEGAPAALVVWGYAYAGLEGDVVEIVLDAPDDAPPRSHSEALPRWQPFFYRAWGIRAPEGGFAPGAYRGEVVHRRGENVLDRREIRFELPAP</sequence>
<dbReference type="EC" id="3.4.24.-" evidence="3"/>
<feature type="chain" id="PRO_5045850925" evidence="1">
    <location>
        <begin position="31"/>
        <end position="335"/>
    </location>
</feature>